<dbReference type="CDD" id="cd01420">
    <property type="entry name" value="MoaC_PE"/>
    <property type="match status" value="1"/>
</dbReference>
<organism evidence="7 8">
    <name type="scientific">Ditylenchus dipsaci</name>
    <dbReference type="NCBI Taxonomy" id="166011"/>
    <lineage>
        <taxon>Eukaryota</taxon>
        <taxon>Metazoa</taxon>
        <taxon>Ecdysozoa</taxon>
        <taxon>Nematoda</taxon>
        <taxon>Chromadorea</taxon>
        <taxon>Rhabditida</taxon>
        <taxon>Tylenchina</taxon>
        <taxon>Tylenchomorpha</taxon>
        <taxon>Sphaerularioidea</taxon>
        <taxon>Anguinidae</taxon>
        <taxon>Anguininae</taxon>
        <taxon>Ditylenchus</taxon>
    </lineage>
</organism>
<proteinExistence type="predicted"/>
<sequence>MILIGGSKSVSLFYSLLYKYIIPSHISVCSMHSSSKTLISNIPKILCSSKSYSTKFFSHLDSQGAANMVDTSPKVQSTRIAMAEAIVQFQPSTFAELVESNGQNAKGAIFTVSRIAGICGSKRTSDLIPLCHPLSITHISIRFKINKELNQLLVYSRVKTVSFTGVEMEALTACSVAALTIYDMCKALSHDIVIGPIRLCGKTGGKANFGCVEFDADHNYF</sequence>
<dbReference type="NCBIfam" id="TIGR00581">
    <property type="entry name" value="moaC"/>
    <property type="match status" value="1"/>
</dbReference>
<dbReference type="InterPro" id="IPR047594">
    <property type="entry name" value="MoaC_bact/euk"/>
</dbReference>
<evidence type="ECO:0000313" key="8">
    <source>
        <dbReference type="WBParaSite" id="jg26577.2"/>
    </source>
</evidence>
<dbReference type="InterPro" id="IPR002820">
    <property type="entry name" value="Mopterin_CF_biosynth-C_dom"/>
</dbReference>
<dbReference type="InterPro" id="IPR023045">
    <property type="entry name" value="MoaC"/>
</dbReference>
<dbReference type="EC" id="4.6.1.17" evidence="3"/>
<comment type="catalytic activity">
    <reaction evidence="1">
        <text>(8S)-3',8-cyclo-7,8-dihydroguanosine 5'-triphosphate = cyclic pyranopterin phosphate + diphosphate</text>
        <dbReference type="Rhea" id="RHEA:49580"/>
        <dbReference type="ChEBI" id="CHEBI:33019"/>
        <dbReference type="ChEBI" id="CHEBI:59648"/>
        <dbReference type="ChEBI" id="CHEBI:131766"/>
        <dbReference type="EC" id="4.6.1.17"/>
    </reaction>
</comment>
<protein>
    <recommendedName>
        <fullName evidence="3">cyclic pyranopterin monophosphate synthase</fullName>
        <ecNumber evidence="3">4.6.1.17</ecNumber>
    </recommendedName>
</protein>
<evidence type="ECO:0000313" key="7">
    <source>
        <dbReference type="Proteomes" id="UP000887574"/>
    </source>
</evidence>
<dbReference type="Proteomes" id="UP000887574">
    <property type="component" value="Unplaced"/>
</dbReference>
<keyword evidence="5" id="KW-0456">Lyase</keyword>
<accession>A0A915E620</accession>
<dbReference type="SUPFAM" id="SSF55040">
    <property type="entry name" value="Molybdenum cofactor biosynthesis protein C, MoaC"/>
    <property type="match status" value="1"/>
</dbReference>
<dbReference type="GO" id="GO:0061799">
    <property type="term" value="F:cyclic pyranopterin monophosphate synthase activity"/>
    <property type="evidence" value="ECO:0007669"/>
    <property type="project" value="UniProtKB-EC"/>
</dbReference>
<evidence type="ECO:0000256" key="4">
    <source>
        <dbReference type="ARBA" id="ARBA00023150"/>
    </source>
</evidence>
<name>A0A915E620_9BILA</name>
<dbReference type="GO" id="GO:0006777">
    <property type="term" value="P:Mo-molybdopterin cofactor biosynthetic process"/>
    <property type="evidence" value="ECO:0007669"/>
    <property type="project" value="UniProtKB-KW"/>
</dbReference>
<keyword evidence="7" id="KW-1185">Reference proteome</keyword>
<dbReference type="AlphaFoldDB" id="A0A915E620"/>
<comment type="pathway">
    <text evidence="2">Cofactor biosynthesis; molybdopterin biosynthesis.</text>
</comment>
<reference evidence="8" key="1">
    <citation type="submission" date="2022-11" db="UniProtKB">
        <authorList>
            <consortium name="WormBaseParasite"/>
        </authorList>
    </citation>
    <scope>IDENTIFICATION</scope>
</reference>
<dbReference type="WBParaSite" id="jg26577.2">
    <property type="protein sequence ID" value="jg26577.2"/>
    <property type="gene ID" value="jg26577"/>
</dbReference>
<evidence type="ECO:0000259" key="6">
    <source>
        <dbReference type="Pfam" id="PF01967"/>
    </source>
</evidence>
<feature type="domain" description="Molybdopterin cofactor biosynthesis C (MoaC)" evidence="6">
    <location>
        <begin position="68"/>
        <end position="205"/>
    </location>
</feature>
<dbReference type="NCBIfam" id="NF006870">
    <property type="entry name" value="PRK09364.1"/>
    <property type="match status" value="1"/>
</dbReference>
<evidence type="ECO:0000256" key="1">
    <source>
        <dbReference type="ARBA" id="ARBA00001637"/>
    </source>
</evidence>
<dbReference type="Gene3D" id="3.30.70.640">
    <property type="entry name" value="Molybdopterin cofactor biosynthesis C (MoaC) domain"/>
    <property type="match status" value="1"/>
</dbReference>
<evidence type="ECO:0000256" key="3">
    <source>
        <dbReference type="ARBA" id="ARBA00012575"/>
    </source>
</evidence>
<keyword evidence="4" id="KW-0501">Molybdenum cofactor biosynthesis</keyword>
<dbReference type="InterPro" id="IPR036522">
    <property type="entry name" value="MoaC_sf"/>
</dbReference>
<dbReference type="Pfam" id="PF01967">
    <property type="entry name" value="MoaC"/>
    <property type="match status" value="1"/>
</dbReference>
<evidence type="ECO:0000256" key="5">
    <source>
        <dbReference type="ARBA" id="ARBA00023239"/>
    </source>
</evidence>
<evidence type="ECO:0000256" key="2">
    <source>
        <dbReference type="ARBA" id="ARBA00005046"/>
    </source>
</evidence>